<dbReference type="Proteomes" id="UP000319976">
    <property type="component" value="Chromosome"/>
</dbReference>
<gene>
    <name evidence="3" type="ORF">V22_04300</name>
</gene>
<dbReference type="EMBL" id="CP036316">
    <property type="protein sequence ID" value="QDT63212.1"/>
    <property type="molecule type" value="Genomic_DNA"/>
</dbReference>
<evidence type="ECO:0000313" key="4">
    <source>
        <dbReference type="Proteomes" id="UP000319976"/>
    </source>
</evidence>
<proteinExistence type="predicted"/>
<organism evidence="3 4">
    <name type="scientific">Calycomorphotria hydatis</name>
    <dbReference type="NCBI Taxonomy" id="2528027"/>
    <lineage>
        <taxon>Bacteria</taxon>
        <taxon>Pseudomonadati</taxon>
        <taxon>Planctomycetota</taxon>
        <taxon>Planctomycetia</taxon>
        <taxon>Planctomycetales</taxon>
        <taxon>Planctomycetaceae</taxon>
        <taxon>Calycomorphotria</taxon>
    </lineage>
</organism>
<dbReference type="KEGG" id="chya:V22_04300"/>
<name>A0A517T4B5_9PLAN</name>
<keyword evidence="2" id="KW-0812">Transmembrane</keyword>
<evidence type="ECO:0000256" key="2">
    <source>
        <dbReference type="SAM" id="Phobius"/>
    </source>
</evidence>
<reference evidence="3 4" key="1">
    <citation type="submission" date="2019-02" db="EMBL/GenBank/DDBJ databases">
        <title>Deep-cultivation of Planctomycetes and their phenomic and genomic characterization uncovers novel biology.</title>
        <authorList>
            <person name="Wiegand S."/>
            <person name="Jogler M."/>
            <person name="Boedeker C."/>
            <person name="Pinto D."/>
            <person name="Vollmers J."/>
            <person name="Rivas-Marin E."/>
            <person name="Kohn T."/>
            <person name="Peeters S.H."/>
            <person name="Heuer A."/>
            <person name="Rast P."/>
            <person name="Oberbeckmann S."/>
            <person name="Bunk B."/>
            <person name="Jeske O."/>
            <person name="Meyerdierks A."/>
            <person name="Storesund J.E."/>
            <person name="Kallscheuer N."/>
            <person name="Luecker S."/>
            <person name="Lage O.M."/>
            <person name="Pohl T."/>
            <person name="Merkel B.J."/>
            <person name="Hornburger P."/>
            <person name="Mueller R.-W."/>
            <person name="Bruemmer F."/>
            <person name="Labrenz M."/>
            <person name="Spormann A.M."/>
            <person name="Op den Camp H."/>
            <person name="Overmann J."/>
            <person name="Amann R."/>
            <person name="Jetten M.S.M."/>
            <person name="Mascher T."/>
            <person name="Medema M.H."/>
            <person name="Devos D.P."/>
            <person name="Kaster A.-K."/>
            <person name="Ovreas L."/>
            <person name="Rohde M."/>
            <person name="Galperin M.Y."/>
            <person name="Jogler C."/>
        </authorList>
    </citation>
    <scope>NUCLEOTIDE SEQUENCE [LARGE SCALE GENOMIC DNA]</scope>
    <source>
        <strain evidence="3 4">V22</strain>
    </source>
</reference>
<dbReference type="RefSeq" id="WP_145259356.1">
    <property type="nucleotide sequence ID" value="NZ_CP036316.1"/>
</dbReference>
<accession>A0A517T4B5</accession>
<feature type="transmembrane region" description="Helical" evidence="2">
    <location>
        <begin position="84"/>
        <end position="108"/>
    </location>
</feature>
<keyword evidence="4" id="KW-1185">Reference proteome</keyword>
<evidence type="ECO:0000313" key="3">
    <source>
        <dbReference type="EMBL" id="QDT63212.1"/>
    </source>
</evidence>
<dbReference type="OrthoDB" id="209478at2"/>
<keyword evidence="2" id="KW-1133">Transmembrane helix</keyword>
<protein>
    <submittedName>
        <fullName evidence="3">Uncharacterized protein</fullName>
    </submittedName>
</protein>
<sequence length="323" mass="34729">MAIEFDCPHCKATIRVPDEASGKQGTCPGCRQKLRVPQLESIGEPAAEVPPAAVPEIQINVSAEEERPGTSRRRRRKRGKSSGGGLWINIGSGIACGALVVGVIVYLMTADARRLQGTIAATVDQRTSLPAKEINLPASGIPEELRDEVMSQLSAPGLQFASSLMMTKIQSSKNDLVVSIETSSRTKFFRVPLGQEEIVKGYLGLQRETIARLKRKEQHAAIEQLFADFGTAISNGASPTDLSRFRDTVAISGLVGVLGYSIEANVSGHAYPCVYEEDNGTVYFALPAETGQFQILGRRLSDGSIPLPLNYSAKISGVITVEE</sequence>
<dbReference type="Gene3D" id="2.20.28.160">
    <property type="match status" value="1"/>
</dbReference>
<dbReference type="AlphaFoldDB" id="A0A517T4B5"/>
<evidence type="ECO:0000256" key="1">
    <source>
        <dbReference type="SAM" id="MobiDB-lite"/>
    </source>
</evidence>
<feature type="region of interest" description="Disordered" evidence="1">
    <location>
        <begin position="62"/>
        <end position="82"/>
    </location>
</feature>
<keyword evidence="2" id="KW-0472">Membrane</keyword>
<feature type="compositionally biased region" description="Basic residues" evidence="1">
    <location>
        <begin position="70"/>
        <end position="80"/>
    </location>
</feature>